<evidence type="ECO:0000256" key="1">
    <source>
        <dbReference type="SAM" id="MobiDB-lite"/>
    </source>
</evidence>
<dbReference type="Proteomes" id="UP000034154">
    <property type="component" value="Unassembled WGS sequence"/>
</dbReference>
<feature type="region of interest" description="Disordered" evidence="1">
    <location>
        <begin position="183"/>
        <end position="211"/>
    </location>
</feature>
<name>A0A0G1JE17_9BACT</name>
<sequence>MSTRDKHRFPLSVTATREKKLEQTSQSARLFVLLTVDFFLLMNYKYQPQLPADLEETVELFNTITPFLLAIFCFFSACTIRPAHADPAPSEPRVETRGGLPTITNAPNGQPTPAAVQIPATALPNELAPWREPSYTQTREYLTHCINPGPELDDTVGIAACGDALNRLAAYYQATATWQKTWKAAEQSNPTPRRSIDLPAFPSPFNTEDDH</sequence>
<accession>A0A0G1JE17</accession>
<reference evidence="2 3" key="1">
    <citation type="journal article" date="2015" name="Nature">
        <title>rRNA introns, odd ribosomes, and small enigmatic genomes across a large radiation of phyla.</title>
        <authorList>
            <person name="Brown C.T."/>
            <person name="Hug L.A."/>
            <person name="Thomas B.C."/>
            <person name="Sharon I."/>
            <person name="Castelle C.J."/>
            <person name="Singh A."/>
            <person name="Wilkins M.J."/>
            <person name="Williams K.H."/>
            <person name="Banfield J.F."/>
        </authorList>
    </citation>
    <scope>NUCLEOTIDE SEQUENCE [LARGE SCALE GENOMIC DNA]</scope>
</reference>
<dbReference type="EMBL" id="LCJB01000043">
    <property type="protein sequence ID" value="KKT69876.1"/>
    <property type="molecule type" value="Genomic_DNA"/>
</dbReference>
<evidence type="ECO:0000313" key="3">
    <source>
        <dbReference type="Proteomes" id="UP000034154"/>
    </source>
</evidence>
<evidence type="ECO:0000313" key="2">
    <source>
        <dbReference type="EMBL" id="KKT69876.1"/>
    </source>
</evidence>
<protein>
    <submittedName>
        <fullName evidence="2">Uncharacterized protein</fullName>
    </submittedName>
</protein>
<organism evidence="2 3">
    <name type="scientific">Candidatus Uhrbacteria bacterium GW2011_GWF2_44_350</name>
    <dbReference type="NCBI Taxonomy" id="1619000"/>
    <lineage>
        <taxon>Bacteria</taxon>
        <taxon>Candidatus Uhriibacteriota</taxon>
    </lineage>
</organism>
<comment type="caution">
    <text evidence="2">The sequence shown here is derived from an EMBL/GenBank/DDBJ whole genome shotgun (WGS) entry which is preliminary data.</text>
</comment>
<gene>
    <name evidence="2" type="ORF">UW63_C0043G0021</name>
</gene>
<dbReference type="AlphaFoldDB" id="A0A0G1JE17"/>
<proteinExistence type="predicted"/>